<evidence type="ECO:0000313" key="3">
    <source>
        <dbReference type="Proteomes" id="UP000789831"/>
    </source>
</evidence>
<gene>
    <name evidence="2" type="ORF">AGERDE_LOCUS7566</name>
</gene>
<dbReference type="AlphaFoldDB" id="A0A9N9BMH3"/>
<dbReference type="OrthoDB" id="2366574at2759"/>
<proteinExistence type="predicted"/>
<sequence length="401" mass="47351">MKWPLSKLTANSAQEAEWQEIFLNNTEIYLPGFKYLWEFEWEPVPGRPDLGKNDLIMTDGYGIFAVVEVKLIHNDDDVINNKRIKKVTEQARKYKDWFIKENKGNSKVLGVIGVSFTNQKNGTVQFLEEYDLSVASAIANKLETENYFNNIMDDLIQSSEIESTENKDAEITRLNLIITRYKKEVQRLNEKIQKQVEQEKKSKAERENSESTSTNAQEIITKYKKVIQQLNEKLKAKNQEITRLNLVTTRYKKEVQQLNGKIQKKAELEKKPKAERADTENFSTQKRKQDLQKEIDKLEAELHQIRISLIDKHKNEPDENEMKEIQDQNSLLEEAQQEIEKMKEREIRYENTLVNQQNLNKKLTESMDKEIELKVKMEIGQKEAEIKSRLEWEHERQKEEQ</sequence>
<feature type="region of interest" description="Disordered" evidence="1">
    <location>
        <begin position="266"/>
        <end position="290"/>
    </location>
</feature>
<keyword evidence="3" id="KW-1185">Reference proteome</keyword>
<dbReference type="Proteomes" id="UP000789831">
    <property type="component" value="Unassembled WGS sequence"/>
</dbReference>
<organism evidence="2 3">
    <name type="scientific">Ambispora gerdemannii</name>
    <dbReference type="NCBI Taxonomy" id="144530"/>
    <lineage>
        <taxon>Eukaryota</taxon>
        <taxon>Fungi</taxon>
        <taxon>Fungi incertae sedis</taxon>
        <taxon>Mucoromycota</taxon>
        <taxon>Glomeromycotina</taxon>
        <taxon>Glomeromycetes</taxon>
        <taxon>Archaeosporales</taxon>
        <taxon>Ambisporaceae</taxon>
        <taxon>Ambispora</taxon>
    </lineage>
</organism>
<feature type="compositionally biased region" description="Basic and acidic residues" evidence="1">
    <location>
        <begin position="266"/>
        <end position="279"/>
    </location>
</feature>
<dbReference type="EMBL" id="CAJVPL010001403">
    <property type="protein sequence ID" value="CAG8569499.1"/>
    <property type="molecule type" value="Genomic_DNA"/>
</dbReference>
<comment type="caution">
    <text evidence="2">The sequence shown here is derived from an EMBL/GenBank/DDBJ whole genome shotgun (WGS) entry which is preliminary data.</text>
</comment>
<name>A0A9N9BMH3_9GLOM</name>
<evidence type="ECO:0000256" key="1">
    <source>
        <dbReference type="SAM" id="MobiDB-lite"/>
    </source>
</evidence>
<protein>
    <submittedName>
        <fullName evidence="2">9619_t:CDS:1</fullName>
    </submittedName>
</protein>
<evidence type="ECO:0000313" key="2">
    <source>
        <dbReference type="EMBL" id="CAG8569499.1"/>
    </source>
</evidence>
<accession>A0A9N9BMH3</accession>
<reference evidence="2" key="1">
    <citation type="submission" date="2021-06" db="EMBL/GenBank/DDBJ databases">
        <authorList>
            <person name="Kallberg Y."/>
            <person name="Tangrot J."/>
            <person name="Rosling A."/>
        </authorList>
    </citation>
    <scope>NUCLEOTIDE SEQUENCE</scope>
    <source>
        <strain evidence="2">MT106</strain>
    </source>
</reference>